<feature type="DNA-binding region" description="H-T-H motif" evidence="4">
    <location>
        <begin position="47"/>
        <end position="66"/>
    </location>
</feature>
<feature type="domain" description="HTH tetR-type" evidence="6">
    <location>
        <begin position="24"/>
        <end position="84"/>
    </location>
</feature>
<comment type="caution">
    <text evidence="7">The sequence shown here is derived from an EMBL/GenBank/DDBJ whole genome shotgun (WGS) entry which is preliminary data.</text>
</comment>
<keyword evidence="3" id="KW-0804">Transcription</keyword>
<dbReference type="Gene3D" id="1.10.357.10">
    <property type="entry name" value="Tetracycline Repressor, domain 2"/>
    <property type="match status" value="1"/>
</dbReference>
<accession>A0ABT8TIY5</accession>
<gene>
    <name evidence="7" type="ORF">QWI16_17670</name>
</gene>
<dbReference type="SUPFAM" id="SSF46689">
    <property type="entry name" value="Homeodomain-like"/>
    <property type="match status" value="1"/>
</dbReference>
<keyword evidence="8" id="KW-1185">Reference proteome</keyword>
<evidence type="ECO:0000256" key="4">
    <source>
        <dbReference type="PROSITE-ProRule" id="PRU00335"/>
    </source>
</evidence>
<evidence type="ECO:0000313" key="7">
    <source>
        <dbReference type="EMBL" id="MDO3384015.1"/>
    </source>
</evidence>
<dbReference type="InterPro" id="IPR009057">
    <property type="entry name" value="Homeodomain-like_sf"/>
</dbReference>
<dbReference type="InterPro" id="IPR050109">
    <property type="entry name" value="HTH-type_TetR-like_transc_reg"/>
</dbReference>
<protein>
    <submittedName>
        <fullName evidence="7">TetR/AcrR family transcriptional regulator</fullName>
    </submittedName>
</protein>
<dbReference type="InterPro" id="IPR001647">
    <property type="entry name" value="HTH_TetR"/>
</dbReference>
<name>A0ABT8TIY5_9GAMM</name>
<dbReference type="InterPro" id="IPR025996">
    <property type="entry name" value="MT1864/Rv1816-like_C"/>
</dbReference>
<dbReference type="PANTHER" id="PTHR30055">
    <property type="entry name" value="HTH-TYPE TRANSCRIPTIONAL REGULATOR RUTR"/>
    <property type="match status" value="1"/>
</dbReference>
<dbReference type="Pfam" id="PF13305">
    <property type="entry name" value="TetR_C_33"/>
    <property type="match status" value="1"/>
</dbReference>
<sequence>MAKDSSKAGTGAQPAPTKNRYHHGNLRESLLDAALAYLKTDTLDNLSLRALAKTVGVSATAVYSHFADKTDLLIDLRTQGFRLLTEHLTRALEAQPKSSGEMKVRLLGHAYMSFAAENPNLFDNLFSWAPERERIKPECIEAGIDSVDLLRNAILQLFSDNDLPAGDYQSSVATLSAWSLVHGLTMLVKTGSIEGAVYCGHWPDTFSAAHPEAQERAFDHLLTIEIEGLKAAVAKLTP</sequence>
<dbReference type="PANTHER" id="PTHR30055:SF220">
    <property type="entry name" value="TETR-FAMILY REGULATORY PROTEIN"/>
    <property type="match status" value="1"/>
</dbReference>
<evidence type="ECO:0000256" key="5">
    <source>
        <dbReference type="SAM" id="MobiDB-lite"/>
    </source>
</evidence>
<keyword evidence="2 4" id="KW-0238">DNA-binding</keyword>
<proteinExistence type="predicted"/>
<dbReference type="SUPFAM" id="SSF48498">
    <property type="entry name" value="Tetracyclin repressor-like, C-terminal domain"/>
    <property type="match status" value="1"/>
</dbReference>
<dbReference type="RefSeq" id="WP_302715221.1">
    <property type="nucleotide sequence ID" value="NZ_JAULRT010000062.1"/>
</dbReference>
<dbReference type="Pfam" id="PF00440">
    <property type="entry name" value="TetR_N"/>
    <property type="match status" value="1"/>
</dbReference>
<organism evidence="7 8">
    <name type="scientific">Gilvimarinus algae</name>
    <dbReference type="NCBI Taxonomy" id="3058037"/>
    <lineage>
        <taxon>Bacteria</taxon>
        <taxon>Pseudomonadati</taxon>
        <taxon>Pseudomonadota</taxon>
        <taxon>Gammaproteobacteria</taxon>
        <taxon>Cellvibrionales</taxon>
        <taxon>Cellvibrionaceae</taxon>
        <taxon>Gilvimarinus</taxon>
    </lineage>
</organism>
<dbReference type="InterPro" id="IPR036271">
    <property type="entry name" value="Tet_transcr_reg_TetR-rel_C_sf"/>
</dbReference>
<evidence type="ECO:0000256" key="3">
    <source>
        <dbReference type="ARBA" id="ARBA00023163"/>
    </source>
</evidence>
<feature type="region of interest" description="Disordered" evidence="5">
    <location>
        <begin position="1"/>
        <end position="23"/>
    </location>
</feature>
<evidence type="ECO:0000256" key="1">
    <source>
        <dbReference type="ARBA" id="ARBA00023015"/>
    </source>
</evidence>
<evidence type="ECO:0000313" key="8">
    <source>
        <dbReference type="Proteomes" id="UP001168380"/>
    </source>
</evidence>
<dbReference type="PROSITE" id="PS50977">
    <property type="entry name" value="HTH_TETR_2"/>
    <property type="match status" value="1"/>
</dbReference>
<evidence type="ECO:0000256" key="2">
    <source>
        <dbReference type="ARBA" id="ARBA00023125"/>
    </source>
</evidence>
<evidence type="ECO:0000259" key="6">
    <source>
        <dbReference type="PROSITE" id="PS50977"/>
    </source>
</evidence>
<dbReference type="EMBL" id="JAULRT010000062">
    <property type="protein sequence ID" value="MDO3384015.1"/>
    <property type="molecule type" value="Genomic_DNA"/>
</dbReference>
<reference evidence="7" key="1">
    <citation type="submission" date="2023-07" db="EMBL/GenBank/DDBJ databases">
        <title>Gilvimarinus algae sp. nov., isolated from the surface of Kelp.</title>
        <authorList>
            <person name="Sun Y.Y."/>
            <person name="Gong Y."/>
            <person name="Du Z.J."/>
        </authorList>
    </citation>
    <scope>NUCLEOTIDE SEQUENCE</scope>
    <source>
        <strain evidence="7">SDUM040014</strain>
    </source>
</reference>
<dbReference type="Proteomes" id="UP001168380">
    <property type="component" value="Unassembled WGS sequence"/>
</dbReference>
<keyword evidence="1" id="KW-0805">Transcription regulation</keyword>